<evidence type="ECO:0000256" key="3">
    <source>
        <dbReference type="ARBA" id="ARBA00022553"/>
    </source>
</evidence>
<dbReference type="SFLD" id="SFLDG00002">
    <property type="entry name" value="C1.7:_P-type_atpase_like"/>
    <property type="match status" value="1"/>
</dbReference>
<feature type="transmembrane region" description="Helical" evidence="13">
    <location>
        <begin position="1063"/>
        <end position="1088"/>
    </location>
</feature>
<dbReference type="InterPro" id="IPR008250">
    <property type="entry name" value="ATPase_P-typ_transduc_dom_A_sf"/>
</dbReference>
<dbReference type="SFLD" id="SFLDS00003">
    <property type="entry name" value="Haloacid_Dehalogenase"/>
    <property type="match status" value="1"/>
</dbReference>
<evidence type="ECO:0000313" key="17">
    <source>
        <dbReference type="EMBL" id="GIY70504.1"/>
    </source>
</evidence>
<dbReference type="InterPro" id="IPR023298">
    <property type="entry name" value="ATPase_P-typ_TM_dom_sf"/>
</dbReference>
<dbReference type="SFLD" id="SFLDF00027">
    <property type="entry name" value="p-type_atpase"/>
    <property type="match status" value="1"/>
</dbReference>
<keyword evidence="8 13" id="KW-0460">Magnesium</keyword>
<feature type="transmembrane region" description="Helical" evidence="13">
    <location>
        <begin position="992"/>
        <end position="1011"/>
    </location>
</feature>
<comment type="similarity">
    <text evidence="2 13">Belongs to the cation transport ATPase (P-type) (TC 3.A.3) family. Type V subfamily.</text>
</comment>
<name>A0AAV4VLL5_9ARAC</name>
<dbReference type="InterPro" id="IPR023214">
    <property type="entry name" value="HAD_sf"/>
</dbReference>
<comment type="subcellular location">
    <subcellularLocation>
        <location evidence="1 13">Membrane</location>
        <topology evidence="1 13">Multi-pass membrane protein</topology>
    </subcellularLocation>
</comment>
<dbReference type="GO" id="GO:0019829">
    <property type="term" value="F:ATPase-coupled monoatomic cation transmembrane transporter activity"/>
    <property type="evidence" value="ECO:0007669"/>
    <property type="project" value="UniProtKB-UniRule"/>
</dbReference>
<dbReference type="GO" id="GO:0015203">
    <property type="term" value="F:polyamine transmembrane transporter activity"/>
    <property type="evidence" value="ECO:0007669"/>
    <property type="project" value="TreeGrafter"/>
</dbReference>
<dbReference type="PANTHER" id="PTHR45630:SF8">
    <property type="entry name" value="CATION-TRANSPORTING ATPASE"/>
    <property type="match status" value="1"/>
</dbReference>
<keyword evidence="4 13" id="KW-0812">Transmembrane</keyword>
<dbReference type="PROSITE" id="PS00154">
    <property type="entry name" value="ATPASE_E1_E2"/>
    <property type="match status" value="1"/>
</dbReference>
<evidence type="ECO:0000259" key="16">
    <source>
        <dbReference type="Pfam" id="PF12409"/>
    </source>
</evidence>
<keyword evidence="3" id="KW-0597">Phosphoprotein</keyword>
<dbReference type="InterPro" id="IPR036412">
    <property type="entry name" value="HAD-like_sf"/>
</dbReference>
<feature type="transmembrane region" description="Helical" evidence="13">
    <location>
        <begin position="875"/>
        <end position="895"/>
    </location>
</feature>
<dbReference type="Proteomes" id="UP001054837">
    <property type="component" value="Unassembled WGS sequence"/>
</dbReference>
<reference evidence="17 18" key="1">
    <citation type="submission" date="2021-06" db="EMBL/GenBank/DDBJ databases">
        <title>Caerostris darwini draft genome.</title>
        <authorList>
            <person name="Kono N."/>
            <person name="Arakawa K."/>
        </authorList>
    </citation>
    <scope>NUCLEOTIDE SEQUENCE [LARGE SCALE GENOMIC DNA]</scope>
</reference>
<accession>A0AAV4VLL5</accession>
<dbReference type="InterPro" id="IPR006544">
    <property type="entry name" value="P-type_TPase_V"/>
</dbReference>
<dbReference type="SUPFAM" id="SSF81660">
    <property type="entry name" value="Metal cation-transporting ATPase, ATP-binding domain N"/>
    <property type="match status" value="1"/>
</dbReference>
<dbReference type="FunFam" id="1.20.1110.10:FF:000023">
    <property type="entry name" value="Cation-transporting ATPase"/>
    <property type="match status" value="1"/>
</dbReference>
<evidence type="ECO:0000256" key="9">
    <source>
        <dbReference type="ARBA" id="ARBA00022967"/>
    </source>
</evidence>
<dbReference type="Gene3D" id="1.20.1110.10">
    <property type="entry name" value="Calcium-transporting ATPase, transmembrane domain"/>
    <property type="match status" value="1"/>
</dbReference>
<dbReference type="EMBL" id="BPLQ01013182">
    <property type="protein sequence ID" value="GIY70504.1"/>
    <property type="molecule type" value="Genomic_DNA"/>
</dbReference>
<feature type="transmembrane region" description="Helical" evidence="13">
    <location>
        <begin position="33"/>
        <end position="52"/>
    </location>
</feature>
<dbReference type="PRINTS" id="PR00119">
    <property type="entry name" value="CATATPASE"/>
</dbReference>
<dbReference type="SUPFAM" id="SSF81653">
    <property type="entry name" value="Calcium ATPase, transduction domain A"/>
    <property type="match status" value="1"/>
</dbReference>
<evidence type="ECO:0000259" key="14">
    <source>
        <dbReference type="Pfam" id="PF00122"/>
    </source>
</evidence>
<evidence type="ECO:0000256" key="10">
    <source>
        <dbReference type="ARBA" id="ARBA00022989"/>
    </source>
</evidence>
<dbReference type="InterPro" id="IPR044492">
    <property type="entry name" value="P_typ_ATPase_HD_dom"/>
</dbReference>
<dbReference type="InterPro" id="IPR047819">
    <property type="entry name" value="P5A-ATPase_N"/>
</dbReference>
<keyword evidence="5 13" id="KW-0479">Metal-binding</keyword>
<dbReference type="Pfam" id="PF13246">
    <property type="entry name" value="Cation_ATPase"/>
    <property type="match status" value="1"/>
</dbReference>
<evidence type="ECO:0000256" key="11">
    <source>
        <dbReference type="ARBA" id="ARBA00023136"/>
    </source>
</evidence>
<evidence type="ECO:0000313" key="18">
    <source>
        <dbReference type="Proteomes" id="UP001054837"/>
    </source>
</evidence>
<evidence type="ECO:0000256" key="4">
    <source>
        <dbReference type="ARBA" id="ARBA00022692"/>
    </source>
</evidence>
<protein>
    <recommendedName>
        <fullName evidence="13">Cation-transporting ATPase</fullName>
        <ecNumber evidence="13">7.2.2.-</ecNumber>
    </recommendedName>
</protein>
<evidence type="ECO:0000256" key="7">
    <source>
        <dbReference type="ARBA" id="ARBA00022840"/>
    </source>
</evidence>
<gene>
    <name evidence="17" type="primary">ATP13A3</name>
    <name evidence="17" type="ORF">CDAR_492081</name>
</gene>
<keyword evidence="18" id="KW-1185">Reference proteome</keyword>
<evidence type="ECO:0000256" key="5">
    <source>
        <dbReference type="ARBA" id="ARBA00022723"/>
    </source>
</evidence>
<dbReference type="EC" id="7.2.2.-" evidence="13"/>
<dbReference type="InterPro" id="IPR001757">
    <property type="entry name" value="P_typ_ATPase"/>
</dbReference>
<dbReference type="AlphaFoldDB" id="A0AAV4VLL5"/>
<dbReference type="Pfam" id="PF12409">
    <property type="entry name" value="P5-ATPase"/>
    <property type="match status" value="1"/>
</dbReference>
<comment type="caution">
    <text evidence="17">The sequence shown here is derived from an EMBL/GenBank/DDBJ whole genome shotgun (WGS) entry which is preliminary data.</text>
</comment>
<evidence type="ECO:0000256" key="2">
    <source>
        <dbReference type="ARBA" id="ARBA00006000"/>
    </source>
</evidence>
<dbReference type="GO" id="GO:0140358">
    <property type="term" value="F:P-type transmembrane transporter activity"/>
    <property type="evidence" value="ECO:0007669"/>
    <property type="project" value="InterPro"/>
</dbReference>
<evidence type="ECO:0000256" key="6">
    <source>
        <dbReference type="ARBA" id="ARBA00022741"/>
    </source>
</evidence>
<feature type="transmembrane region" description="Helical" evidence="13">
    <location>
        <begin position="167"/>
        <end position="185"/>
    </location>
</feature>
<dbReference type="Pfam" id="PF00122">
    <property type="entry name" value="E1-E2_ATPase"/>
    <property type="match status" value="1"/>
</dbReference>
<dbReference type="InterPro" id="IPR004014">
    <property type="entry name" value="ATPase_P-typ_cation-transptr_N"/>
</dbReference>
<organism evidence="17 18">
    <name type="scientific">Caerostris darwini</name>
    <dbReference type="NCBI Taxonomy" id="1538125"/>
    <lineage>
        <taxon>Eukaryota</taxon>
        <taxon>Metazoa</taxon>
        <taxon>Ecdysozoa</taxon>
        <taxon>Arthropoda</taxon>
        <taxon>Chelicerata</taxon>
        <taxon>Arachnida</taxon>
        <taxon>Araneae</taxon>
        <taxon>Araneomorphae</taxon>
        <taxon>Entelegynae</taxon>
        <taxon>Araneoidea</taxon>
        <taxon>Araneidae</taxon>
        <taxon>Caerostris</taxon>
    </lineage>
</organism>
<dbReference type="InterPro" id="IPR018303">
    <property type="entry name" value="ATPase_P-typ_P_site"/>
</dbReference>
<feature type="transmembrane region" description="Helical" evidence="13">
    <location>
        <begin position="191"/>
        <end position="212"/>
    </location>
</feature>
<feature type="domain" description="Cation-transporting P-type ATPase N-terminal" evidence="15">
    <location>
        <begin position="131"/>
        <end position="187"/>
    </location>
</feature>
<feature type="transmembrane region" description="Helical" evidence="13">
    <location>
        <begin position="938"/>
        <end position="961"/>
    </location>
</feature>
<dbReference type="NCBIfam" id="TIGR01494">
    <property type="entry name" value="ATPase_P-type"/>
    <property type="match status" value="2"/>
</dbReference>
<feature type="transmembrane region" description="Helical" evidence="13">
    <location>
        <begin position="1023"/>
        <end position="1043"/>
    </location>
</feature>
<sequence length="1209" mass="136675">MGDGFEEEEEKINVGTDEEMTIVGFRMSYPKTILTSIGVLLSAGLLLVLMSWKKTILMKLTHNRCPIEEAEKVFLEDMHTQQFVEKVIRPAEKTLPSKQQTYFHNKKIKYIWDPQHSKFIKIEGLDIRNCANFHSLLDGLHTTEAILRLQHYGENSIFIEVQPIYRLVFNEVKGPFYIYQLFIVIVWMVQIYYQFALCIVFLSMMSVTATVWETRKQTNALREAVHTEAIVTVLRDGKEVQKPSEDLVPGDVILLPQSQFVMVCDAVLLSGNCVVNESMLTGESTPITKVPVSNDPNTRFNTNNNKRNVLFCGTEVLHSRSADGSPIKAVVYRTGFSTSKGELVRAILFPKPIHFKLYSELFKCMVLFFVIGIPPIIYTTWIWIILKAYTWDVIIIVVDVLTFLVPPVLPAVLTSINAHAQRRLRKHGIYCLNSRYINFCGGLDVVCFDKTGTLTEDCLDISGVVPIDDGRFERAVKHLNHLPNSPLMKAMATCHSLTKVDNKLLGHTLDVKIFEAIGWDLEEPSFGDQVPFERIPPRIVYPKTCDFPNQPASAIAVVRQFPFESLLRRMSVVAKTQGSDHFEVFLKGAPELVCSLSTSETVPDNYKEVLEFYTRQGFRVIGVGSRHLDSHISWDEVLKMPRDELEKDLQFQGLVVLQNRLKQETIPTLNILKQADIRTIMVTGDNLLTAITVSRDCGMVEECDSVISVEARLVAADPTVPGSRLRLQVHYDYAKLPGFSEKLNIGQNGMVDDLCVTVGDGRYHFAMEGTTFNLIRLHDTQLLKKVVLKGTIFARMLPEHKLNLIETLQSLGHQVGMCGDGANDCGALKTAHAGVSLSVAEASVAAPFTSTQQNIQCIPQVIKEGRAALAATFGAFRYMVCYCFVLLAAVLIMFWDGQKPSDGGYVIIDIVLNLLPPIIFGSTHAYPGLVKRPPTRSIISFLPQFSMFSFMLIQIGVYVLAYEYCLMQPWYEPFIYDKDRTHLPAASHSGTAILSVNMMSYVIAATIFSPGPPYRKNFLSNKLYTGVIVVEFLLVSYFTIYPADSVANFINLKRAPFIEYHLTLYALSLANFIISFIWEIYFIQGFLFEYVVPALRRWKGPIHKFEKLQLELASNSKWPPVGRYEITTVRENFNDEDAEVANSSRRSSRRHDWMRRSSELRHSMLAGLKLAKADSVEEEPEETVSFVTFREGRSRVRTGTSFSSDQNFV</sequence>
<feature type="transmembrane region" description="Helical" evidence="13">
    <location>
        <begin position="361"/>
        <end position="385"/>
    </location>
</feature>
<feature type="transmembrane region" description="Helical" evidence="13">
    <location>
        <begin position="907"/>
        <end position="926"/>
    </location>
</feature>
<keyword evidence="9 13" id="KW-1278">Translocase</keyword>
<dbReference type="SUPFAM" id="SSF56784">
    <property type="entry name" value="HAD-like"/>
    <property type="match status" value="1"/>
</dbReference>
<feature type="domain" description="P5B-type ATPase N-terminal" evidence="16">
    <location>
        <begin position="17"/>
        <end position="91"/>
    </location>
</feature>
<dbReference type="GO" id="GO:0046872">
    <property type="term" value="F:metal ion binding"/>
    <property type="evidence" value="ECO:0007669"/>
    <property type="project" value="UniProtKB-UniRule"/>
</dbReference>
<keyword evidence="7 13" id="KW-0067">ATP-binding</keyword>
<dbReference type="InterPro" id="IPR059000">
    <property type="entry name" value="ATPase_P-type_domA"/>
</dbReference>
<dbReference type="NCBIfam" id="TIGR01657">
    <property type="entry name" value="P-ATPase-V"/>
    <property type="match status" value="1"/>
</dbReference>
<dbReference type="GO" id="GO:0016887">
    <property type="term" value="F:ATP hydrolysis activity"/>
    <property type="evidence" value="ECO:0007669"/>
    <property type="project" value="InterPro"/>
</dbReference>
<dbReference type="GO" id="GO:0005524">
    <property type="term" value="F:ATP binding"/>
    <property type="evidence" value="ECO:0007669"/>
    <property type="project" value="UniProtKB-UniRule"/>
</dbReference>
<keyword evidence="11 13" id="KW-0472">Membrane</keyword>
<dbReference type="SUPFAM" id="SSF81665">
    <property type="entry name" value="Calcium ATPase, transmembrane domain M"/>
    <property type="match status" value="1"/>
</dbReference>
<keyword evidence="6 13" id="KW-0547">Nucleotide-binding</keyword>
<comment type="catalytic activity">
    <reaction evidence="12 13">
        <text>ATP + H2O = ADP + phosphate + H(+)</text>
        <dbReference type="Rhea" id="RHEA:13065"/>
        <dbReference type="ChEBI" id="CHEBI:15377"/>
        <dbReference type="ChEBI" id="CHEBI:15378"/>
        <dbReference type="ChEBI" id="CHEBI:30616"/>
        <dbReference type="ChEBI" id="CHEBI:43474"/>
        <dbReference type="ChEBI" id="CHEBI:456216"/>
    </reaction>
</comment>
<evidence type="ECO:0000256" key="8">
    <source>
        <dbReference type="ARBA" id="ARBA00022842"/>
    </source>
</evidence>
<feature type="transmembrane region" description="Helical" evidence="13">
    <location>
        <begin position="391"/>
        <end position="416"/>
    </location>
</feature>
<dbReference type="GO" id="GO:0006874">
    <property type="term" value="P:intracellular calcium ion homeostasis"/>
    <property type="evidence" value="ECO:0007669"/>
    <property type="project" value="TreeGrafter"/>
</dbReference>
<dbReference type="InterPro" id="IPR023299">
    <property type="entry name" value="ATPase_P-typ_cyto_dom_N"/>
</dbReference>
<evidence type="ECO:0000256" key="13">
    <source>
        <dbReference type="RuleBase" id="RU362082"/>
    </source>
</evidence>
<keyword evidence="10 13" id="KW-1133">Transmembrane helix</keyword>
<dbReference type="Pfam" id="PF00690">
    <property type="entry name" value="Cation_ATPase_N"/>
    <property type="match status" value="1"/>
</dbReference>
<evidence type="ECO:0000259" key="15">
    <source>
        <dbReference type="Pfam" id="PF00690"/>
    </source>
</evidence>
<dbReference type="PANTHER" id="PTHR45630">
    <property type="entry name" value="CATION-TRANSPORTING ATPASE-RELATED"/>
    <property type="match status" value="1"/>
</dbReference>
<proteinExistence type="inferred from homology"/>
<evidence type="ECO:0000256" key="1">
    <source>
        <dbReference type="ARBA" id="ARBA00004141"/>
    </source>
</evidence>
<dbReference type="Gene3D" id="2.70.150.10">
    <property type="entry name" value="Calcium-transporting ATPase, cytoplasmic transduction domain A"/>
    <property type="match status" value="1"/>
</dbReference>
<dbReference type="Gene3D" id="3.40.1110.10">
    <property type="entry name" value="Calcium-transporting ATPase, cytoplasmic domain N"/>
    <property type="match status" value="2"/>
</dbReference>
<dbReference type="Gene3D" id="3.40.50.1000">
    <property type="entry name" value="HAD superfamily/HAD-like"/>
    <property type="match status" value="2"/>
</dbReference>
<evidence type="ECO:0000256" key="12">
    <source>
        <dbReference type="ARBA" id="ARBA00049360"/>
    </source>
</evidence>
<dbReference type="FunFam" id="3.40.50.1000:FF:000068">
    <property type="entry name" value="Cation-transporting ATPase"/>
    <property type="match status" value="1"/>
</dbReference>
<dbReference type="GO" id="GO:0016020">
    <property type="term" value="C:membrane"/>
    <property type="evidence" value="ECO:0007669"/>
    <property type="project" value="UniProtKB-SubCell"/>
</dbReference>
<feature type="domain" description="P-type ATPase A" evidence="14">
    <location>
        <begin position="227"/>
        <end position="347"/>
    </location>
</feature>